<protein>
    <submittedName>
        <fullName evidence="2">Unannotated protein</fullName>
    </submittedName>
</protein>
<accession>A0A6J6CBB5</accession>
<dbReference type="EMBL" id="CAEZSX010000012">
    <property type="protein sequence ID" value="CAB4548722.1"/>
    <property type="molecule type" value="Genomic_DNA"/>
</dbReference>
<reference evidence="2" key="1">
    <citation type="submission" date="2020-05" db="EMBL/GenBank/DDBJ databases">
        <authorList>
            <person name="Chiriac C."/>
            <person name="Salcher M."/>
            <person name="Ghai R."/>
            <person name="Kavagutti S V."/>
        </authorList>
    </citation>
    <scope>NUCLEOTIDE SEQUENCE</scope>
</reference>
<gene>
    <name evidence="2" type="ORF">UFOPK1537_00161</name>
</gene>
<feature type="transmembrane region" description="Helical" evidence="1">
    <location>
        <begin position="20"/>
        <end position="40"/>
    </location>
</feature>
<name>A0A6J6CBB5_9ZZZZ</name>
<keyword evidence="1" id="KW-0812">Transmembrane</keyword>
<proteinExistence type="predicted"/>
<sequence>MYAALWRLLPGGVLLKLVQLTIIVGIVVLVLFEWVFPWIAQTFLSEQSTVE</sequence>
<keyword evidence="1" id="KW-0472">Membrane</keyword>
<keyword evidence="1" id="KW-1133">Transmembrane helix</keyword>
<dbReference type="AlphaFoldDB" id="A0A6J6CBB5"/>
<evidence type="ECO:0000313" key="2">
    <source>
        <dbReference type="EMBL" id="CAB4548722.1"/>
    </source>
</evidence>
<evidence type="ECO:0000256" key="1">
    <source>
        <dbReference type="SAM" id="Phobius"/>
    </source>
</evidence>
<organism evidence="2">
    <name type="scientific">freshwater metagenome</name>
    <dbReference type="NCBI Taxonomy" id="449393"/>
    <lineage>
        <taxon>unclassified sequences</taxon>
        <taxon>metagenomes</taxon>
        <taxon>ecological metagenomes</taxon>
    </lineage>
</organism>